<feature type="transmembrane region" description="Helical" evidence="1">
    <location>
        <begin position="77"/>
        <end position="98"/>
    </location>
</feature>
<gene>
    <name evidence="2" type="ORF">EDEG_01616</name>
</gene>
<protein>
    <submittedName>
        <fullName evidence="2">Uncharacterized protein</fullName>
    </submittedName>
</protein>
<reference evidence="3" key="2">
    <citation type="submission" date="2015-07" db="EMBL/GenBank/DDBJ databases">
        <title>Contrasting host-pathogen interactions and genome evolution in two generalist and specialist microsporidian pathogens of mosquitoes.</title>
        <authorList>
            <consortium name="The Broad Institute Genomics Platform"/>
            <consortium name="The Broad Institute Genome Sequencing Center for Infectious Disease"/>
            <person name="Cuomo C.A."/>
            <person name="Sanscrainte N.D."/>
            <person name="Goldberg J.M."/>
            <person name="Heiman D."/>
            <person name="Young S."/>
            <person name="Zeng Q."/>
            <person name="Becnel J.J."/>
            <person name="Birren B.W."/>
        </authorList>
    </citation>
    <scope>NUCLEOTIDE SEQUENCE [LARGE SCALE GENOMIC DNA]</scope>
    <source>
        <strain evidence="3">USNM 41457</strain>
    </source>
</reference>
<feature type="transmembrane region" description="Helical" evidence="1">
    <location>
        <begin position="139"/>
        <end position="159"/>
    </location>
</feature>
<evidence type="ECO:0000313" key="3">
    <source>
        <dbReference type="Proteomes" id="UP000003163"/>
    </source>
</evidence>
<name>J9D9D5_EDHAE</name>
<organism evidence="2 3">
    <name type="scientific">Edhazardia aedis (strain USNM 41457)</name>
    <name type="common">Microsporidian parasite</name>
    <dbReference type="NCBI Taxonomy" id="1003232"/>
    <lineage>
        <taxon>Eukaryota</taxon>
        <taxon>Fungi</taxon>
        <taxon>Fungi incertae sedis</taxon>
        <taxon>Microsporidia</taxon>
        <taxon>Edhazardia</taxon>
    </lineage>
</organism>
<keyword evidence="1" id="KW-1133">Transmembrane helix</keyword>
<dbReference type="EMBL" id="AFBI03000024">
    <property type="protein sequence ID" value="EJW04094.1"/>
    <property type="molecule type" value="Genomic_DNA"/>
</dbReference>
<comment type="caution">
    <text evidence="2">The sequence shown here is derived from an EMBL/GenBank/DDBJ whole genome shotgun (WGS) entry which is preliminary data.</text>
</comment>
<proteinExistence type="predicted"/>
<accession>J9D9D5</accession>
<feature type="transmembrane region" description="Helical" evidence="1">
    <location>
        <begin position="110"/>
        <end position="127"/>
    </location>
</feature>
<dbReference type="Proteomes" id="UP000003163">
    <property type="component" value="Unassembled WGS sequence"/>
</dbReference>
<evidence type="ECO:0000313" key="2">
    <source>
        <dbReference type="EMBL" id="EJW04094.1"/>
    </source>
</evidence>
<evidence type="ECO:0000256" key="1">
    <source>
        <dbReference type="SAM" id="Phobius"/>
    </source>
</evidence>
<keyword evidence="1" id="KW-0812">Transmembrane</keyword>
<dbReference type="InParanoid" id="J9D9D5"/>
<dbReference type="VEuPathDB" id="MicrosporidiaDB:EDEG_01616"/>
<dbReference type="HOGENOM" id="CLU_1570627_0_0_1"/>
<reference evidence="2 3" key="1">
    <citation type="submission" date="2011-08" db="EMBL/GenBank/DDBJ databases">
        <authorList>
            <person name="Liu Z.J."/>
            <person name="Shi F.L."/>
            <person name="Lu J.Q."/>
            <person name="Li M."/>
            <person name="Wang Z.L."/>
        </authorList>
    </citation>
    <scope>NUCLEOTIDE SEQUENCE [LARGE SCALE GENOMIC DNA]</scope>
    <source>
        <strain evidence="2 3">USNM 41457</strain>
    </source>
</reference>
<keyword evidence="1" id="KW-0472">Membrane</keyword>
<keyword evidence="3" id="KW-1185">Reference proteome</keyword>
<dbReference type="AlphaFoldDB" id="J9D9D5"/>
<sequence>MFVRNTNSPENFEIIENLSNHNKHIAIENTEEENRIKTNPGNSKYDIETEYVKEAENQESEEIKDSSSKKKRFVKKLLFAIIINLGIFISFVIYSILFEKKIMSCGHLKAFHIICFITYLMALFISFKKYFTAFKTIFNCFSLVLFLCYNAAMIIGYIVCTSNKTKKSNG</sequence>